<comment type="caution">
    <text evidence="2">The sequence shown here is derived from an EMBL/GenBank/DDBJ whole genome shotgun (WGS) entry which is preliminary data.</text>
</comment>
<evidence type="ECO:0000256" key="1">
    <source>
        <dbReference type="SAM" id="MobiDB-lite"/>
    </source>
</evidence>
<evidence type="ECO:0000313" key="2">
    <source>
        <dbReference type="EMBL" id="TCK97735.1"/>
    </source>
</evidence>
<proteinExistence type="predicted"/>
<dbReference type="AlphaFoldDB" id="A0A4R1MXC0"/>
<sequence length="68" mass="8309">MTAIKENQPDKFEKIKRFEKEKKALRKKIEGIDKNNSKLNNKSIQKPKRQNKDWTRFYEDGLMDEYDM</sequence>
<accession>A0A4R1MXC0</accession>
<dbReference type="Proteomes" id="UP000294545">
    <property type="component" value="Unassembled WGS sequence"/>
</dbReference>
<reference evidence="2 3" key="1">
    <citation type="submission" date="2019-03" db="EMBL/GenBank/DDBJ databases">
        <title>Genomic Encyclopedia of Type Strains, Phase IV (KMG-IV): sequencing the most valuable type-strain genomes for metagenomic binning, comparative biology and taxonomic classification.</title>
        <authorList>
            <person name="Goeker M."/>
        </authorList>
    </citation>
    <scope>NUCLEOTIDE SEQUENCE [LARGE SCALE GENOMIC DNA]</scope>
    <source>
        <strain evidence="2 3">DSM 24176</strain>
    </source>
</reference>
<feature type="region of interest" description="Disordered" evidence="1">
    <location>
        <begin position="31"/>
        <end position="53"/>
    </location>
</feature>
<name>A0A4R1MXC0_9FIRM</name>
<organism evidence="2 3">
    <name type="scientific">Natranaerovirga hydrolytica</name>
    <dbReference type="NCBI Taxonomy" id="680378"/>
    <lineage>
        <taxon>Bacteria</taxon>
        <taxon>Bacillati</taxon>
        <taxon>Bacillota</taxon>
        <taxon>Clostridia</taxon>
        <taxon>Lachnospirales</taxon>
        <taxon>Natranaerovirgaceae</taxon>
        <taxon>Natranaerovirga</taxon>
    </lineage>
</organism>
<gene>
    <name evidence="2" type="ORF">EDC19_0137</name>
</gene>
<dbReference type="RefSeq" id="WP_132278994.1">
    <property type="nucleotide sequence ID" value="NZ_SMGQ01000011.1"/>
</dbReference>
<protein>
    <submittedName>
        <fullName evidence="2">Uncharacterized protein</fullName>
    </submittedName>
</protein>
<keyword evidence="3" id="KW-1185">Reference proteome</keyword>
<evidence type="ECO:0000313" key="3">
    <source>
        <dbReference type="Proteomes" id="UP000294545"/>
    </source>
</evidence>
<dbReference type="EMBL" id="SMGQ01000011">
    <property type="protein sequence ID" value="TCK97735.1"/>
    <property type="molecule type" value="Genomic_DNA"/>
</dbReference>